<dbReference type="SUPFAM" id="SSF110997">
    <property type="entry name" value="Sporulation related repeat"/>
    <property type="match status" value="1"/>
</dbReference>
<dbReference type="InterPro" id="IPR036680">
    <property type="entry name" value="SPOR-like_sf"/>
</dbReference>
<dbReference type="Proteomes" id="UP000297839">
    <property type="component" value="Unassembled WGS sequence"/>
</dbReference>
<reference evidence="2 3" key="1">
    <citation type="submission" date="2019-03" db="EMBL/GenBank/DDBJ databases">
        <title>Ramlibacter sp. 18x22-1, whole genome shotgun sequence.</title>
        <authorList>
            <person name="Zhang X."/>
            <person name="Feng G."/>
            <person name="Zhu H."/>
        </authorList>
    </citation>
    <scope>NUCLEOTIDE SEQUENCE [LARGE SCALE GENOMIC DNA]</scope>
    <source>
        <strain evidence="2 3">18x22-1</strain>
    </source>
</reference>
<sequence length="214" mass="23834">MLRLLVLLLLLANGAYYAWADGLLLSWGFGPLPEREPHRLAQQVKPEAVRVLPPEEARRLQAEARPAECLQAGPFETAAIDPLRQALVSWPESAWSLEPVNEPGRWIVYMGKYPNAENVERKKGELRQIGVTYEALSNPDLEPGLSLGGFPTQEAAQQQLEKLNTRGVRTAKVVQERPEVRGQRLVLPALDDSLRGRLDDLKPALGGKPLRPCR</sequence>
<organism evidence="2 3">
    <name type="scientific">Ramlibacter humi</name>
    <dbReference type="NCBI Taxonomy" id="2530451"/>
    <lineage>
        <taxon>Bacteria</taxon>
        <taxon>Pseudomonadati</taxon>
        <taxon>Pseudomonadota</taxon>
        <taxon>Betaproteobacteria</taxon>
        <taxon>Burkholderiales</taxon>
        <taxon>Comamonadaceae</taxon>
        <taxon>Ramlibacter</taxon>
    </lineage>
</organism>
<dbReference type="EMBL" id="SMLK01000003">
    <property type="protein sequence ID" value="TFZ01958.1"/>
    <property type="molecule type" value="Genomic_DNA"/>
</dbReference>
<dbReference type="RefSeq" id="WP_135250057.1">
    <property type="nucleotide sequence ID" value="NZ_SMLK01000003.1"/>
</dbReference>
<dbReference type="AlphaFoldDB" id="A0A4Z0BUL2"/>
<dbReference type="PROSITE" id="PS51724">
    <property type="entry name" value="SPOR"/>
    <property type="match status" value="1"/>
</dbReference>
<comment type="caution">
    <text evidence="2">The sequence shown here is derived from an EMBL/GenBank/DDBJ whole genome shotgun (WGS) entry which is preliminary data.</text>
</comment>
<evidence type="ECO:0000313" key="2">
    <source>
        <dbReference type="EMBL" id="TFZ01958.1"/>
    </source>
</evidence>
<evidence type="ECO:0000313" key="3">
    <source>
        <dbReference type="Proteomes" id="UP000297839"/>
    </source>
</evidence>
<gene>
    <name evidence="2" type="ORF">EZ216_12310</name>
</gene>
<dbReference type="Pfam" id="PF05036">
    <property type="entry name" value="SPOR"/>
    <property type="match status" value="1"/>
</dbReference>
<protein>
    <submittedName>
        <fullName evidence="2">SPOR domain-containing protein</fullName>
    </submittedName>
</protein>
<evidence type="ECO:0000259" key="1">
    <source>
        <dbReference type="PROSITE" id="PS51724"/>
    </source>
</evidence>
<dbReference type="GO" id="GO:0042834">
    <property type="term" value="F:peptidoglycan binding"/>
    <property type="evidence" value="ECO:0007669"/>
    <property type="project" value="InterPro"/>
</dbReference>
<name>A0A4Z0BUL2_9BURK</name>
<accession>A0A4Z0BUL2</accession>
<dbReference type="InterPro" id="IPR007730">
    <property type="entry name" value="SPOR-like_dom"/>
</dbReference>
<dbReference type="OrthoDB" id="9153162at2"/>
<keyword evidence="3" id="KW-1185">Reference proteome</keyword>
<feature type="domain" description="SPOR" evidence="1">
    <location>
        <begin position="100"/>
        <end position="176"/>
    </location>
</feature>
<proteinExistence type="predicted"/>